<organism evidence="2 3">
    <name type="scientific">Pristionchus fissidentatus</name>
    <dbReference type="NCBI Taxonomy" id="1538716"/>
    <lineage>
        <taxon>Eukaryota</taxon>
        <taxon>Metazoa</taxon>
        <taxon>Ecdysozoa</taxon>
        <taxon>Nematoda</taxon>
        <taxon>Chromadorea</taxon>
        <taxon>Rhabditida</taxon>
        <taxon>Rhabditina</taxon>
        <taxon>Diplogasteromorpha</taxon>
        <taxon>Diplogasteroidea</taxon>
        <taxon>Neodiplogasteridae</taxon>
        <taxon>Pristionchus</taxon>
    </lineage>
</organism>
<keyword evidence="1" id="KW-0472">Membrane</keyword>
<protein>
    <recommendedName>
        <fullName evidence="4">G protein-coupled receptor</fullName>
    </recommendedName>
</protein>
<evidence type="ECO:0000256" key="1">
    <source>
        <dbReference type="SAM" id="Phobius"/>
    </source>
</evidence>
<keyword evidence="1" id="KW-0812">Transmembrane</keyword>
<proteinExistence type="predicted"/>
<feature type="non-terminal residue" evidence="2">
    <location>
        <position position="1"/>
    </location>
</feature>
<feature type="transmembrane region" description="Helical" evidence="1">
    <location>
        <begin position="69"/>
        <end position="96"/>
    </location>
</feature>
<gene>
    <name evidence="2" type="ORF">PFISCL1PPCAC_17126</name>
</gene>
<accession>A0AAV5W507</accession>
<keyword evidence="1" id="KW-1133">Transmembrane helix</keyword>
<comment type="caution">
    <text evidence="2">The sequence shown here is derived from an EMBL/GenBank/DDBJ whole genome shotgun (WGS) entry which is preliminary data.</text>
</comment>
<reference evidence="2" key="1">
    <citation type="submission" date="2023-10" db="EMBL/GenBank/DDBJ databases">
        <title>Genome assembly of Pristionchus species.</title>
        <authorList>
            <person name="Yoshida K."/>
            <person name="Sommer R.J."/>
        </authorList>
    </citation>
    <scope>NUCLEOTIDE SEQUENCE</scope>
    <source>
        <strain evidence="2">RS5133</strain>
    </source>
</reference>
<keyword evidence="3" id="KW-1185">Reference proteome</keyword>
<evidence type="ECO:0000313" key="2">
    <source>
        <dbReference type="EMBL" id="GMT25829.1"/>
    </source>
</evidence>
<dbReference type="PANTHER" id="PTHR34851">
    <property type="entry name" value="PROTEIN CBG05235-RELATED"/>
    <property type="match status" value="1"/>
</dbReference>
<evidence type="ECO:0000313" key="3">
    <source>
        <dbReference type="Proteomes" id="UP001432322"/>
    </source>
</evidence>
<dbReference type="AlphaFoldDB" id="A0AAV5W507"/>
<dbReference type="Proteomes" id="UP001432322">
    <property type="component" value="Unassembled WGS sequence"/>
</dbReference>
<sequence length="123" mass="14394">VFIAIRRNHPILILHSIVGTAFLINFSVLDIIVSLSAFFDDESWLRNFIRESVRDGIQNQTASLTEDQYLVLVPILLAILGIFSLLFSLWWLSIFLDCFKQLKLRASPDELEWIKWLSFLRIR</sequence>
<dbReference type="EMBL" id="BTSY01000004">
    <property type="protein sequence ID" value="GMT25829.1"/>
    <property type="molecule type" value="Genomic_DNA"/>
</dbReference>
<name>A0AAV5W507_9BILA</name>
<feature type="transmembrane region" description="Helical" evidence="1">
    <location>
        <begin position="12"/>
        <end position="39"/>
    </location>
</feature>
<evidence type="ECO:0008006" key="4">
    <source>
        <dbReference type="Google" id="ProtNLM"/>
    </source>
</evidence>
<dbReference type="PANTHER" id="PTHR34851:SF5">
    <property type="entry name" value="MARVEL DOMAIN-CONTAINING PROTEIN"/>
    <property type="match status" value="1"/>
</dbReference>